<feature type="domain" description="Cyclic nucleotide-binding" evidence="6">
    <location>
        <begin position="349"/>
        <end position="451"/>
    </location>
</feature>
<dbReference type="Gene3D" id="2.30.30.60">
    <property type="match status" value="1"/>
</dbReference>
<reference evidence="8" key="1">
    <citation type="submission" date="2019-02" db="EMBL/GenBank/DDBJ databases">
        <title>Complete genome sequence of Rhodoferax sp. Gr-4.</title>
        <authorList>
            <person name="Jin L."/>
        </authorList>
    </citation>
    <scope>NUCLEOTIDE SEQUENCE [LARGE SCALE GENOMIC DNA]</scope>
    <source>
        <strain evidence="8">Gr-4</strain>
    </source>
</reference>
<dbReference type="Proteomes" id="UP000317365">
    <property type="component" value="Chromosome"/>
</dbReference>
<evidence type="ECO:0000313" key="8">
    <source>
        <dbReference type="Proteomes" id="UP000317365"/>
    </source>
</evidence>
<dbReference type="CDD" id="cd00038">
    <property type="entry name" value="CAP_ED"/>
    <property type="match status" value="1"/>
</dbReference>
<accession>A0A515ERV7</accession>
<dbReference type="GO" id="GO:0016020">
    <property type="term" value="C:membrane"/>
    <property type="evidence" value="ECO:0007669"/>
    <property type="project" value="UniProtKB-SubCell"/>
</dbReference>
<protein>
    <submittedName>
        <fullName evidence="7">Mechanosensitive ion channel</fullName>
    </submittedName>
</protein>
<dbReference type="PANTHER" id="PTHR30566:SF5">
    <property type="entry name" value="MECHANOSENSITIVE ION CHANNEL PROTEIN 1, MITOCHONDRIAL-RELATED"/>
    <property type="match status" value="1"/>
</dbReference>
<feature type="transmembrane region" description="Helical" evidence="5">
    <location>
        <begin position="42"/>
        <end position="62"/>
    </location>
</feature>
<dbReference type="AlphaFoldDB" id="A0A515ERV7"/>
<feature type="transmembrane region" description="Helical" evidence="5">
    <location>
        <begin position="12"/>
        <end position="30"/>
    </location>
</feature>
<dbReference type="PROSITE" id="PS50042">
    <property type="entry name" value="CNMP_BINDING_3"/>
    <property type="match status" value="1"/>
</dbReference>
<dbReference type="InterPro" id="IPR000595">
    <property type="entry name" value="cNMP-bd_dom"/>
</dbReference>
<dbReference type="Pfam" id="PF00924">
    <property type="entry name" value="MS_channel_2nd"/>
    <property type="match status" value="1"/>
</dbReference>
<dbReference type="SUPFAM" id="SSF50182">
    <property type="entry name" value="Sm-like ribonucleoproteins"/>
    <property type="match status" value="1"/>
</dbReference>
<name>A0A515ERV7_9BURK</name>
<proteinExistence type="predicted"/>
<evidence type="ECO:0000256" key="5">
    <source>
        <dbReference type="SAM" id="Phobius"/>
    </source>
</evidence>
<dbReference type="Pfam" id="PF00027">
    <property type="entry name" value="cNMP_binding"/>
    <property type="match status" value="1"/>
</dbReference>
<evidence type="ECO:0000256" key="2">
    <source>
        <dbReference type="ARBA" id="ARBA00022692"/>
    </source>
</evidence>
<dbReference type="KEGG" id="rhg:EXZ61_15195"/>
<dbReference type="GO" id="GO:0008381">
    <property type="term" value="F:mechanosensitive monoatomic ion channel activity"/>
    <property type="evidence" value="ECO:0007669"/>
    <property type="project" value="UniProtKB-ARBA"/>
</dbReference>
<dbReference type="PANTHER" id="PTHR30566">
    <property type="entry name" value="YNAI-RELATED MECHANOSENSITIVE ION CHANNEL"/>
    <property type="match status" value="1"/>
</dbReference>
<dbReference type="InterPro" id="IPR023408">
    <property type="entry name" value="MscS_beta-dom_sf"/>
</dbReference>
<evidence type="ECO:0000256" key="3">
    <source>
        <dbReference type="ARBA" id="ARBA00022989"/>
    </source>
</evidence>
<dbReference type="RefSeq" id="WP_142812565.1">
    <property type="nucleotide sequence ID" value="NZ_CP036282.1"/>
</dbReference>
<dbReference type="EMBL" id="CP036282">
    <property type="protein sequence ID" value="QDL55407.1"/>
    <property type="molecule type" value="Genomic_DNA"/>
</dbReference>
<dbReference type="InterPro" id="IPR006685">
    <property type="entry name" value="MscS_channel_2nd"/>
</dbReference>
<keyword evidence="2 5" id="KW-0812">Transmembrane</keyword>
<gene>
    <name evidence="7" type="ORF">EXZ61_15195</name>
</gene>
<dbReference type="InterPro" id="IPR018488">
    <property type="entry name" value="cNMP-bd_CS"/>
</dbReference>
<dbReference type="SMART" id="SM00100">
    <property type="entry name" value="cNMP"/>
    <property type="match status" value="1"/>
</dbReference>
<feature type="transmembrane region" description="Helical" evidence="5">
    <location>
        <begin position="69"/>
        <end position="93"/>
    </location>
</feature>
<dbReference type="SUPFAM" id="SSF51206">
    <property type="entry name" value="cAMP-binding domain-like"/>
    <property type="match status" value="1"/>
</dbReference>
<dbReference type="InterPro" id="IPR014710">
    <property type="entry name" value="RmlC-like_jellyroll"/>
</dbReference>
<dbReference type="Gene3D" id="2.60.120.10">
    <property type="entry name" value="Jelly Rolls"/>
    <property type="match status" value="1"/>
</dbReference>
<dbReference type="InterPro" id="IPR018490">
    <property type="entry name" value="cNMP-bd_dom_sf"/>
</dbReference>
<evidence type="ECO:0000259" key="6">
    <source>
        <dbReference type="PROSITE" id="PS50042"/>
    </source>
</evidence>
<evidence type="ECO:0000313" key="7">
    <source>
        <dbReference type="EMBL" id="QDL55407.1"/>
    </source>
</evidence>
<keyword evidence="4 5" id="KW-0472">Membrane</keyword>
<dbReference type="PROSITE" id="PS00889">
    <property type="entry name" value="CNMP_BINDING_2"/>
    <property type="match status" value="1"/>
</dbReference>
<keyword evidence="3 5" id="KW-1133">Transmembrane helix</keyword>
<comment type="subcellular location">
    <subcellularLocation>
        <location evidence="1">Membrane</location>
    </subcellularLocation>
</comment>
<dbReference type="InterPro" id="IPR010920">
    <property type="entry name" value="LSM_dom_sf"/>
</dbReference>
<reference evidence="8" key="2">
    <citation type="journal article" date="2020" name="Int. J. Syst. Evol. Microbiol.">
        <title>Genomic insights into a novel species Rhodoferax aquaticus sp. nov., isolated from freshwater.</title>
        <authorList>
            <person name="Li T."/>
            <person name="Zhuo Y."/>
            <person name="Jin C.Z."/>
            <person name="Wu X."/>
            <person name="Ko S.R."/>
            <person name="Jin F.J."/>
            <person name="Ahn C.Y."/>
            <person name="Oh H.M."/>
            <person name="Lee H.G."/>
            <person name="Jin L."/>
        </authorList>
    </citation>
    <scope>NUCLEOTIDE SEQUENCE [LARGE SCALE GENOMIC DNA]</scope>
    <source>
        <strain evidence="8">Gr-4</strain>
    </source>
</reference>
<evidence type="ECO:0000256" key="4">
    <source>
        <dbReference type="ARBA" id="ARBA00023136"/>
    </source>
</evidence>
<keyword evidence="8" id="KW-1185">Reference proteome</keyword>
<evidence type="ECO:0000256" key="1">
    <source>
        <dbReference type="ARBA" id="ARBA00004370"/>
    </source>
</evidence>
<sequence>MNTMFVALMQKDLLWAMVVTALVALVLRWLKPALRSELVPTWSLLALSGVGQLGAVLALPYVQAAGASLVEGLVTALVVLAMIQLTVLALFHGLMPAVGIKAPRIAQDLTVTSLSIGWVLLWMRMSGVDAAQLFTTSAIITAVLAFAMQDTLGNVLGGVALQLDNSLRVGEWVRMDDISGRVVDVRWRYTAIETRTGETVVVPNSWLMKNRFAVLRSQVDTGSAWRRAVFFNVEASAVPSVVIAALEQAVADGHIAHVAASPAASAVLMDTAGGFYRYGLRYWLTAPQFDDPTDSAVRMHALAALVRAGVGLGLEQEERLMIKENDNWRLAQEKRDLQKRLAAVQRTALFANLSVAEQEALAQHLVHAPFVKGSTLTRQGAVAHWLYLIVQGEASVLVETDGISTPVSALHDGDFFGEMGMLTGEPRSASVWAVTDVDCYRLDKVGFAQVLAARPGMADAISAVLAERRKVFDAKVQAAKHLAHAAPSDDLLARMKSFFGLMD</sequence>
<organism evidence="7 8">
    <name type="scientific">Rhodoferax aquaticus</name>
    <dbReference type="NCBI Taxonomy" id="2527691"/>
    <lineage>
        <taxon>Bacteria</taxon>
        <taxon>Pseudomonadati</taxon>
        <taxon>Pseudomonadota</taxon>
        <taxon>Betaproteobacteria</taxon>
        <taxon>Burkholderiales</taxon>
        <taxon>Comamonadaceae</taxon>
        <taxon>Rhodoferax</taxon>
    </lineage>
</organism>